<dbReference type="AlphaFoldDB" id="A0A0C9PX08"/>
<dbReference type="InterPro" id="IPR051317">
    <property type="entry name" value="Gfo/Idh/MocA_oxidoreduct"/>
</dbReference>
<dbReference type="InterPro" id="IPR036291">
    <property type="entry name" value="NAD(P)-bd_dom_sf"/>
</dbReference>
<dbReference type="Proteomes" id="UP000032552">
    <property type="component" value="Unassembled WGS sequence"/>
</dbReference>
<dbReference type="Gene3D" id="3.30.360.10">
    <property type="entry name" value="Dihydrodipicolinate Reductase, domain 2"/>
    <property type="match status" value="1"/>
</dbReference>
<gene>
    <name evidence="3" type="ORF">LC0644_1233</name>
</gene>
<dbReference type="GO" id="GO:0000166">
    <property type="term" value="F:nucleotide binding"/>
    <property type="evidence" value="ECO:0007669"/>
    <property type="project" value="InterPro"/>
</dbReference>
<feature type="domain" description="Gfo/Idh/MocA-like oxidoreductase N-terminal" evidence="1">
    <location>
        <begin position="3"/>
        <end position="121"/>
    </location>
</feature>
<evidence type="ECO:0000313" key="4">
    <source>
        <dbReference type="Proteomes" id="UP000032552"/>
    </source>
</evidence>
<name>A0A0C9PX08_LACPA</name>
<dbReference type="InterPro" id="IPR000683">
    <property type="entry name" value="Gfo/Idh/MocA-like_OxRdtase_N"/>
</dbReference>
<dbReference type="SUPFAM" id="SSF51735">
    <property type="entry name" value="NAD(P)-binding Rossmann-fold domains"/>
    <property type="match status" value="1"/>
</dbReference>
<dbReference type="RefSeq" id="WP_012491475.1">
    <property type="nucleotide sequence ID" value="NZ_BAYM01000083.1"/>
</dbReference>
<feature type="domain" description="YceM-like C-terminal" evidence="2">
    <location>
        <begin position="134"/>
        <end position="239"/>
    </location>
</feature>
<comment type="caution">
    <text evidence="3">The sequence shown here is derived from an EMBL/GenBank/DDBJ whole genome shotgun (WGS) entry which is preliminary data.</text>
</comment>
<dbReference type="Pfam" id="PF21378">
    <property type="entry name" value="YceM-like_C"/>
    <property type="match status" value="1"/>
</dbReference>
<sequence>MLTIGVMGLGTIAQKAYLPVYTQMQNQVHWVLSTRNDDKLQQLATQDGLAIAGTTLEDLDAQPLDAVMIHTPTETHYQYVKHFLEKGVNVFVDKPLATDMGQINELYDLADTQHVLLTVGFNRRFAPMIQDLAEVDDKTGVRVDKNRIDAPDDPEHALWDLFIHPVDTALMLAGYPEKPNTRYSLHTGDDGKLQQASVIFTAPGIRGEAGIDLQAGTNLEEAQVAAPSGVQRVQNLDQLVVYGRGGATQTFAPDWQPMLTTRGFQPMVQAFVQAVADPEGKNPVSPATSQLTHAVVADLVNQIKA</sequence>
<proteinExistence type="predicted"/>
<protein>
    <submittedName>
        <fullName evidence="3">Dehydrogenase-like protein</fullName>
    </submittedName>
</protein>
<dbReference type="SUPFAM" id="SSF55347">
    <property type="entry name" value="Glyceraldehyde-3-phosphate dehydrogenase-like, C-terminal domain"/>
    <property type="match status" value="1"/>
</dbReference>
<evidence type="ECO:0000313" key="3">
    <source>
        <dbReference type="EMBL" id="GAN36644.1"/>
    </source>
</evidence>
<dbReference type="PANTHER" id="PTHR43708:SF4">
    <property type="entry name" value="OXIDOREDUCTASE YCEM-RELATED"/>
    <property type="match status" value="1"/>
</dbReference>
<dbReference type="EMBL" id="BAYM01000083">
    <property type="protein sequence ID" value="GAN36644.1"/>
    <property type="molecule type" value="Genomic_DNA"/>
</dbReference>
<dbReference type="PANTHER" id="PTHR43708">
    <property type="entry name" value="CONSERVED EXPRESSED OXIDOREDUCTASE (EUROFUNG)"/>
    <property type="match status" value="1"/>
</dbReference>
<accession>A0A0C9PX08</accession>
<dbReference type="Gene3D" id="3.40.50.720">
    <property type="entry name" value="NAD(P)-binding Rossmann-like Domain"/>
    <property type="match status" value="1"/>
</dbReference>
<organism evidence="3 4">
    <name type="scientific">Lacticaseibacillus paracasei NRIC 0644</name>
    <dbReference type="NCBI Taxonomy" id="1435038"/>
    <lineage>
        <taxon>Bacteria</taxon>
        <taxon>Bacillati</taxon>
        <taxon>Bacillota</taxon>
        <taxon>Bacilli</taxon>
        <taxon>Lactobacillales</taxon>
        <taxon>Lactobacillaceae</taxon>
        <taxon>Lacticaseibacillus</taxon>
    </lineage>
</organism>
<dbReference type="InterPro" id="IPR048477">
    <property type="entry name" value="YceM-like_C"/>
</dbReference>
<evidence type="ECO:0000259" key="2">
    <source>
        <dbReference type="Pfam" id="PF21378"/>
    </source>
</evidence>
<reference evidence="4" key="1">
    <citation type="submission" date="2014-05" db="EMBL/GenBank/DDBJ databases">
        <title>Whole genome sequencing of Lactobacillus casei NRIC0644.</title>
        <authorList>
            <person name="Atarashi H."/>
            <person name="Yoshida Y."/>
            <person name="Fujimura S."/>
            <person name="Tanaka N."/>
            <person name="Shiwa Y."/>
            <person name="Yoshikawa H."/>
            <person name="Okada S."/>
            <person name="Nakagawa J."/>
        </authorList>
    </citation>
    <scope>NUCLEOTIDE SEQUENCE [LARGE SCALE GENOMIC DNA]</scope>
    <source>
        <strain evidence="4">NRIC0644</strain>
    </source>
</reference>
<dbReference type="Pfam" id="PF01408">
    <property type="entry name" value="GFO_IDH_MocA"/>
    <property type="match status" value="1"/>
</dbReference>
<evidence type="ECO:0000259" key="1">
    <source>
        <dbReference type="Pfam" id="PF01408"/>
    </source>
</evidence>